<accession>A0A2K6VI97</accession>
<protein>
    <submittedName>
        <fullName evidence="1">Uncharacterized protein</fullName>
    </submittedName>
</protein>
<dbReference type="AlphaFoldDB" id="A0A2K6VI97"/>
<reference evidence="2" key="1">
    <citation type="submission" date="2013-10" db="EMBL/GenBank/DDBJ databases">
        <title>Genome sequencing of Onchocerca volvulus.</title>
        <authorList>
            <person name="Cotton J."/>
            <person name="Tsai J."/>
            <person name="Stanley E."/>
            <person name="Tracey A."/>
            <person name="Holroyd N."/>
            <person name="Lustigman S."/>
            <person name="Berriman M."/>
        </authorList>
    </citation>
    <scope>NUCLEOTIDE SEQUENCE</scope>
</reference>
<dbReference type="Proteomes" id="UP000024404">
    <property type="component" value="Unassembled WGS sequence"/>
</dbReference>
<evidence type="ECO:0000313" key="1">
    <source>
        <dbReference type="EnsemblMetazoa" id="OVOC11337.2"/>
    </source>
</evidence>
<sequence length="27" mass="3087">MDMVELAVNELPSEMFGIRLIPLIKNI</sequence>
<dbReference type="EnsemblMetazoa" id="OVOC11337.2">
    <property type="protein sequence ID" value="OVOC11337.2"/>
    <property type="gene ID" value="WBGene00248146"/>
</dbReference>
<evidence type="ECO:0000313" key="2">
    <source>
        <dbReference type="Proteomes" id="UP000024404"/>
    </source>
</evidence>
<dbReference type="EnsemblMetazoa" id="OVOC11337.1">
    <property type="protein sequence ID" value="OVOC11337.1"/>
    <property type="gene ID" value="WBGene00248146"/>
</dbReference>
<name>A0A2K6VI97_ONCVO</name>
<reference evidence="1" key="2">
    <citation type="submission" date="2018-02" db="UniProtKB">
        <authorList>
            <consortium name="EnsemblMetazoa"/>
        </authorList>
    </citation>
    <scope>IDENTIFICATION</scope>
</reference>
<keyword evidence="2" id="KW-1185">Reference proteome</keyword>
<dbReference type="EMBL" id="CMVM020000356">
    <property type="status" value="NOT_ANNOTATED_CDS"/>
    <property type="molecule type" value="Genomic_DNA"/>
</dbReference>
<organism evidence="1 2">
    <name type="scientific">Onchocerca volvulus</name>
    <dbReference type="NCBI Taxonomy" id="6282"/>
    <lineage>
        <taxon>Eukaryota</taxon>
        <taxon>Metazoa</taxon>
        <taxon>Ecdysozoa</taxon>
        <taxon>Nematoda</taxon>
        <taxon>Chromadorea</taxon>
        <taxon>Rhabditida</taxon>
        <taxon>Spirurina</taxon>
        <taxon>Spiruromorpha</taxon>
        <taxon>Filarioidea</taxon>
        <taxon>Onchocercidae</taxon>
        <taxon>Onchocerca</taxon>
    </lineage>
</organism>
<proteinExistence type="predicted"/>